<name>A0A238LJV0_9RHOB</name>
<dbReference type="RefSeq" id="WP_168770601.1">
    <property type="nucleotide sequence ID" value="NZ_FXZK01000011.1"/>
</dbReference>
<evidence type="ECO:0000313" key="2">
    <source>
        <dbReference type="EMBL" id="SMY09665.1"/>
    </source>
</evidence>
<dbReference type="Proteomes" id="UP000201613">
    <property type="component" value="Unassembled WGS sequence"/>
</dbReference>
<dbReference type="EMBL" id="FXZK01000011">
    <property type="protein sequence ID" value="SMY09665.1"/>
    <property type="molecule type" value="Genomic_DNA"/>
</dbReference>
<keyword evidence="3" id="KW-1185">Reference proteome</keyword>
<evidence type="ECO:0000256" key="1">
    <source>
        <dbReference type="SAM" id="MobiDB-lite"/>
    </source>
</evidence>
<feature type="region of interest" description="Disordered" evidence="1">
    <location>
        <begin position="1"/>
        <end position="22"/>
    </location>
</feature>
<reference evidence="2 3" key="1">
    <citation type="submission" date="2017-05" db="EMBL/GenBank/DDBJ databases">
        <authorList>
            <person name="Song R."/>
            <person name="Chenine A.L."/>
            <person name="Ruprecht R.M."/>
        </authorList>
    </citation>
    <scope>NUCLEOTIDE SEQUENCE [LARGE SCALE GENOMIC DNA]</scope>
    <source>
        <strain evidence="2 3">CECT 8899</strain>
    </source>
</reference>
<dbReference type="AlphaFoldDB" id="A0A238LJV0"/>
<proteinExistence type="predicted"/>
<protein>
    <submittedName>
        <fullName evidence="2">Uncharacterized protein</fullName>
    </submittedName>
</protein>
<sequence>MYEQKNPQQNAELPAREARPLPEAFDELLDKLSQAAEKRRVLNKRGED</sequence>
<evidence type="ECO:0000313" key="3">
    <source>
        <dbReference type="Proteomes" id="UP000201613"/>
    </source>
</evidence>
<organism evidence="2 3">
    <name type="scientific">Flavimaricola marinus</name>
    <dbReference type="NCBI Taxonomy" id="1819565"/>
    <lineage>
        <taxon>Bacteria</taxon>
        <taxon>Pseudomonadati</taxon>
        <taxon>Pseudomonadota</taxon>
        <taxon>Alphaproteobacteria</taxon>
        <taxon>Rhodobacterales</taxon>
        <taxon>Paracoccaceae</taxon>
        <taxon>Flavimaricola</taxon>
    </lineage>
</organism>
<feature type="compositionally biased region" description="Polar residues" evidence="1">
    <location>
        <begin position="1"/>
        <end position="11"/>
    </location>
</feature>
<gene>
    <name evidence="2" type="ORF">LOM8899_03837</name>
</gene>
<accession>A0A238LJV0</accession>